<evidence type="ECO:0000313" key="1">
    <source>
        <dbReference type="EMBL" id="MBV7275827.1"/>
    </source>
</evidence>
<dbReference type="AlphaFoldDB" id="A0A949WXD6"/>
<gene>
    <name evidence="1" type="ORF">I6U48_23280</name>
</gene>
<dbReference type="RefSeq" id="WP_218322873.1">
    <property type="nucleotide sequence ID" value="NZ_JAEEGC010000137.1"/>
</dbReference>
<comment type="caution">
    <text evidence="1">The sequence shown here is derived from an EMBL/GenBank/DDBJ whole genome shotgun (WGS) entry which is preliminary data.</text>
</comment>
<protein>
    <submittedName>
        <fullName evidence="1">Uncharacterized protein</fullName>
    </submittedName>
</protein>
<organism evidence="1 2">
    <name type="scientific">Clostridium thailandense</name>
    <dbReference type="NCBI Taxonomy" id="2794346"/>
    <lineage>
        <taxon>Bacteria</taxon>
        <taxon>Bacillati</taxon>
        <taxon>Bacillota</taxon>
        <taxon>Clostridia</taxon>
        <taxon>Eubacteriales</taxon>
        <taxon>Clostridiaceae</taxon>
        <taxon>Clostridium</taxon>
    </lineage>
</organism>
<reference evidence="1" key="1">
    <citation type="submission" date="2020-12" db="EMBL/GenBank/DDBJ databases">
        <title>Clostridium thailandense sp. nov., a novel acetogenic bacterium isolated from peat land soil in Thailand.</title>
        <authorList>
            <person name="Chaikitkaew S."/>
            <person name="Birkeland N.K."/>
        </authorList>
    </citation>
    <scope>NUCLEOTIDE SEQUENCE</scope>
    <source>
        <strain evidence="1">PL3</strain>
    </source>
</reference>
<keyword evidence="2" id="KW-1185">Reference proteome</keyword>
<dbReference type="Proteomes" id="UP000694308">
    <property type="component" value="Unassembled WGS sequence"/>
</dbReference>
<proteinExistence type="predicted"/>
<evidence type="ECO:0000313" key="2">
    <source>
        <dbReference type="Proteomes" id="UP000694308"/>
    </source>
</evidence>
<accession>A0A949WXD6</accession>
<sequence>MKALEELLESAIIDKIPNIIAVQSEYCDPFAKALFAEEKHTVKVTPKPTMERELLLAYQCAARKF</sequence>
<dbReference type="EMBL" id="JAEEGC010000137">
    <property type="protein sequence ID" value="MBV7275827.1"/>
    <property type="molecule type" value="Genomic_DNA"/>
</dbReference>
<name>A0A949WXD6_9CLOT</name>